<keyword evidence="2" id="KW-1185">Reference proteome</keyword>
<organism evidence="1 2">
    <name type="scientific">Nitzschia inconspicua</name>
    <dbReference type="NCBI Taxonomy" id="303405"/>
    <lineage>
        <taxon>Eukaryota</taxon>
        <taxon>Sar</taxon>
        <taxon>Stramenopiles</taxon>
        <taxon>Ochrophyta</taxon>
        <taxon>Bacillariophyta</taxon>
        <taxon>Bacillariophyceae</taxon>
        <taxon>Bacillariophycidae</taxon>
        <taxon>Bacillariales</taxon>
        <taxon>Bacillariaceae</taxon>
        <taxon>Nitzschia</taxon>
    </lineage>
</organism>
<evidence type="ECO:0000313" key="2">
    <source>
        <dbReference type="Proteomes" id="UP000693970"/>
    </source>
</evidence>
<dbReference type="Proteomes" id="UP000693970">
    <property type="component" value="Unassembled WGS sequence"/>
</dbReference>
<reference evidence="1" key="2">
    <citation type="submission" date="2021-04" db="EMBL/GenBank/DDBJ databases">
        <authorList>
            <person name="Podell S."/>
        </authorList>
    </citation>
    <scope>NUCLEOTIDE SEQUENCE</scope>
    <source>
        <strain evidence="1">Hildebrandi</strain>
    </source>
</reference>
<protein>
    <submittedName>
        <fullName evidence="1">Uncharacterized protein</fullName>
    </submittedName>
</protein>
<gene>
    <name evidence="1" type="ORF">IV203_013933</name>
</gene>
<dbReference type="EMBL" id="JAGRRH010000001">
    <property type="protein sequence ID" value="KAG7374838.1"/>
    <property type="molecule type" value="Genomic_DNA"/>
</dbReference>
<reference evidence="1" key="1">
    <citation type="journal article" date="2021" name="Sci. Rep.">
        <title>Diploid genomic architecture of Nitzschia inconspicua, an elite biomass production diatom.</title>
        <authorList>
            <person name="Oliver A."/>
            <person name="Podell S."/>
            <person name="Pinowska A."/>
            <person name="Traller J.C."/>
            <person name="Smith S.R."/>
            <person name="McClure R."/>
            <person name="Beliaev A."/>
            <person name="Bohutskyi P."/>
            <person name="Hill E.A."/>
            <person name="Rabines A."/>
            <person name="Zheng H."/>
            <person name="Allen L.Z."/>
            <person name="Kuo A."/>
            <person name="Grigoriev I.V."/>
            <person name="Allen A.E."/>
            <person name="Hazlebeck D."/>
            <person name="Allen E.E."/>
        </authorList>
    </citation>
    <scope>NUCLEOTIDE SEQUENCE</scope>
    <source>
        <strain evidence="1">Hildebrandi</strain>
    </source>
</reference>
<accession>A0A9K3M714</accession>
<comment type="caution">
    <text evidence="1">The sequence shown here is derived from an EMBL/GenBank/DDBJ whole genome shotgun (WGS) entry which is preliminary data.</text>
</comment>
<dbReference type="AlphaFoldDB" id="A0A9K3M714"/>
<name>A0A9K3M714_9STRA</name>
<evidence type="ECO:0000313" key="1">
    <source>
        <dbReference type="EMBL" id="KAG7374838.1"/>
    </source>
</evidence>
<sequence>MNGNFGPEQRYELPQQSQSDNSEICQPLQSMQDLLVFPSPTGLSYQQNHQLTKKAGESFSCPNEGKVTAIRQSFLLFIKILFHYLRSDELLLEQCKLIVYQCRQNNYHGNLMISSQIQLKQTVGENIWDRAIFYYSQYCNRKLQTAPNRNKGEVPTDLSDFLVGTNVVPSYLVHDGSGKKHETIPPL</sequence>
<proteinExistence type="predicted"/>